<evidence type="ECO:0000313" key="7">
    <source>
        <dbReference type="Proteomes" id="UP000239895"/>
    </source>
</evidence>
<feature type="domain" description="Zinc finger DksA/TraR C4-type" evidence="5">
    <location>
        <begin position="96"/>
        <end position="124"/>
    </location>
</feature>
<evidence type="ECO:0000259" key="5">
    <source>
        <dbReference type="Pfam" id="PF01258"/>
    </source>
</evidence>
<dbReference type="PROSITE" id="PS51128">
    <property type="entry name" value="ZF_DKSA_2"/>
    <property type="match status" value="1"/>
</dbReference>
<dbReference type="InterPro" id="IPR000962">
    <property type="entry name" value="Znf_DskA_TraR"/>
</dbReference>
<reference evidence="6 7" key="1">
    <citation type="submission" date="2018-03" db="EMBL/GenBank/DDBJ databases">
        <title>Comparative analysis of microorganisms from saline springs in Andes Mountain Range, Colombia.</title>
        <authorList>
            <person name="Rubin E."/>
        </authorList>
    </citation>
    <scope>NUCLEOTIDE SEQUENCE [LARGE SCALE GENOMIC DNA]</scope>
    <source>
        <strain evidence="6 7">CG 23</strain>
    </source>
</reference>
<keyword evidence="2" id="KW-0863">Zinc-finger</keyword>
<proteinExistence type="predicted"/>
<dbReference type="Pfam" id="PF01258">
    <property type="entry name" value="zf-dskA_traR"/>
    <property type="match status" value="1"/>
</dbReference>
<dbReference type="Proteomes" id="UP000239895">
    <property type="component" value="Unassembled WGS sequence"/>
</dbReference>
<dbReference type="EMBL" id="PVTX01000001">
    <property type="protein sequence ID" value="PRZ10034.1"/>
    <property type="molecule type" value="Genomic_DNA"/>
</dbReference>
<dbReference type="SUPFAM" id="SSF57716">
    <property type="entry name" value="Glucocorticoid receptor-like (DNA-binding domain)"/>
    <property type="match status" value="1"/>
</dbReference>
<keyword evidence="1" id="KW-0479">Metal-binding</keyword>
<evidence type="ECO:0000256" key="4">
    <source>
        <dbReference type="PROSITE-ProRule" id="PRU00510"/>
    </source>
</evidence>
<evidence type="ECO:0000256" key="2">
    <source>
        <dbReference type="ARBA" id="ARBA00022771"/>
    </source>
</evidence>
<feature type="zinc finger region" description="dksA C4-type" evidence="4">
    <location>
        <begin position="101"/>
        <end position="125"/>
    </location>
</feature>
<dbReference type="Gene3D" id="1.20.120.910">
    <property type="entry name" value="DksA, coiled-coil domain"/>
    <property type="match status" value="1"/>
</dbReference>
<sequence>MAADSDPVSDTDGGMPDDVATARLRSRLAEVEARITAQRRLVDGIVASVRGENVDDEHDPEGATLAWERQQAVALAAEAATERDELLAALDRVAAGTYGVCEVCGRPIPAGRLEVRPAATRCVEHAR</sequence>
<gene>
    <name evidence="6" type="ORF">BCL65_101172</name>
</gene>
<dbReference type="PANTHER" id="PTHR33823">
    <property type="entry name" value="RNA POLYMERASE-BINDING TRANSCRIPTION FACTOR DKSA-RELATED"/>
    <property type="match status" value="1"/>
</dbReference>
<comment type="caution">
    <text evidence="6">The sequence shown here is derived from an EMBL/GenBank/DDBJ whole genome shotgun (WGS) entry which is preliminary data.</text>
</comment>
<name>A0ABX5EKJ8_9MICO</name>
<evidence type="ECO:0000256" key="1">
    <source>
        <dbReference type="ARBA" id="ARBA00022723"/>
    </source>
</evidence>
<keyword evidence="3" id="KW-0862">Zinc</keyword>
<evidence type="ECO:0000256" key="3">
    <source>
        <dbReference type="ARBA" id="ARBA00022833"/>
    </source>
</evidence>
<keyword evidence="7" id="KW-1185">Reference proteome</keyword>
<protein>
    <submittedName>
        <fullName evidence="6">TraR/DksA family transcriptional regulator</fullName>
    </submittedName>
</protein>
<dbReference type="RefSeq" id="WP_243401091.1">
    <property type="nucleotide sequence ID" value="NZ_PVTX01000001.1"/>
</dbReference>
<accession>A0ABX5EKJ8</accession>
<organism evidence="6 7">
    <name type="scientific">Isoptericola halotolerans</name>
    <dbReference type="NCBI Taxonomy" id="300560"/>
    <lineage>
        <taxon>Bacteria</taxon>
        <taxon>Bacillati</taxon>
        <taxon>Actinomycetota</taxon>
        <taxon>Actinomycetes</taxon>
        <taxon>Micrococcales</taxon>
        <taxon>Promicromonosporaceae</taxon>
        <taxon>Isoptericola</taxon>
    </lineage>
</organism>
<evidence type="ECO:0000313" key="6">
    <source>
        <dbReference type="EMBL" id="PRZ10034.1"/>
    </source>
</evidence>